<feature type="compositionally biased region" description="Low complexity" evidence="1">
    <location>
        <begin position="35"/>
        <end position="56"/>
    </location>
</feature>
<evidence type="ECO:0000256" key="1">
    <source>
        <dbReference type="SAM" id="MobiDB-lite"/>
    </source>
</evidence>
<sequence length="154" mass="16650">CATVARARPSGIPVCAHTRGTAPRPQNGYAPAPWRTSSSRRSGSSSRNVSASRTCSTAPPSRPTSGASRRACRAATPRRSRASTCPSCGSSTRPPPIVPCTRTRRPARRASPPGWWPQARWSRSRSARPGRSRRRRRRPPAAPRQTGRRPPPAA</sequence>
<gene>
    <name evidence="2" type="ORF">AVDCRST_MAG79-1065</name>
</gene>
<accession>A0A6J4TUG7</accession>
<keyword evidence="2" id="KW-0687">Ribonucleoprotein</keyword>
<dbReference type="GO" id="GO:0005840">
    <property type="term" value="C:ribosome"/>
    <property type="evidence" value="ECO:0007669"/>
    <property type="project" value="UniProtKB-KW"/>
</dbReference>
<protein>
    <submittedName>
        <fullName evidence="2">SSU ribosomal protein S20p</fullName>
    </submittedName>
</protein>
<reference evidence="2" key="1">
    <citation type="submission" date="2020-02" db="EMBL/GenBank/DDBJ databases">
        <authorList>
            <person name="Meier V. D."/>
        </authorList>
    </citation>
    <scope>NUCLEOTIDE SEQUENCE</scope>
    <source>
        <strain evidence="2">AVDCRST_MAG79</strain>
    </source>
</reference>
<name>A0A6J4TUG7_9ACTN</name>
<evidence type="ECO:0000313" key="2">
    <source>
        <dbReference type="EMBL" id="CAA9532672.1"/>
    </source>
</evidence>
<feature type="region of interest" description="Disordered" evidence="1">
    <location>
        <begin position="1"/>
        <end position="154"/>
    </location>
</feature>
<proteinExistence type="predicted"/>
<feature type="non-terminal residue" evidence="2">
    <location>
        <position position="1"/>
    </location>
</feature>
<feature type="non-terminal residue" evidence="2">
    <location>
        <position position="154"/>
    </location>
</feature>
<feature type="compositionally biased region" description="Polar residues" evidence="1">
    <location>
        <begin position="57"/>
        <end position="66"/>
    </location>
</feature>
<organism evidence="2">
    <name type="scientific">uncultured Thermoleophilia bacterium</name>
    <dbReference type="NCBI Taxonomy" id="1497501"/>
    <lineage>
        <taxon>Bacteria</taxon>
        <taxon>Bacillati</taxon>
        <taxon>Actinomycetota</taxon>
        <taxon>Thermoleophilia</taxon>
        <taxon>environmental samples</taxon>
    </lineage>
</organism>
<dbReference type="AlphaFoldDB" id="A0A6J4TUG7"/>
<feature type="compositionally biased region" description="Basic residues" evidence="1">
    <location>
        <begin position="122"/>
        <end position="139"/>
    </location>
</feature>
<feature type="compositionally biased region" description="Basic residues" evidence="1">
    <location>
        <begin position="70"/>
        <end position="81"/>
    </location>
</feature>
<keyword evidence="2" id="KW-0689">Ribosomal protein</keyword>
<dbReference type="EMBL" id="CADCWC010000179">
    <property type="protein sequence ID" value="CAA9532672.1"/>
    <property type="molecule type" value="Genomic_DNA"/>
</dbReference>
<feature type="compositionally biased region" description="Low complexity" evidence="1">
    <location>
        <begin position="109"/>
        <end position="121"/>
    </location>
</feature>